<dbReference type="InterPro" id="IPR036812">
    <property type="entry name" value="NAD(P)_OxRdtase_dom_sf"/>
</dbReference>
<proteinExistence type="predicted"/>
<evidence type="ECO:0000259" key="2">
    <source>
        <dbReference type="Pfam" id="PF00248"/>
    </source>
</evidence>
<dbReference type="EMBL" id="GL988043">
    <property type="protein sequence ID" value="EGS19725.1"/>
    <property type="molecule type" value="Genomic_DNA"/>
</dbReference>
<dbReference type="Pfam" id="PF00248">
    <property type="entry name" value="Aldo_ket_red"/>
    <property type="match status" value="1"/>
</dbReference>
<dbReference type="SMR" id="G0SAF3"/>
<dbReference type="CDD" id="cd19075">
    <property type="entry name" value="AKR_AKR7A1-5"/>
    <property type="match status" value="1"/>
</dbReference>
<dbReference type="RefSeq" id="XP_006694610.1">
    <property type="nucleotide sequence ID" value="XM_006694547.1"/>
</dbReference>
<dbReference type="PANTHER" id="PTHR43364:SF4">
    <property type="entry name" value="NAD(P)-LINKED OXIDOREDUCTASE SUPERFAMILY PROTEIN"/>
    <property type="match status" value="1"/>
</dbReference>
<dbReference type="GO" id="GO:0016491">
    <property type="term" value="F:oxidoreductase activity"/>
    <property type="evidence" value="ECO:0007669"/>
    <property type="project" value="UniProtKB-KW"/>
</dbReference>
<reference evidence="3 4" key="1">
    <citation type="journal article" date="2011" name="Cell">
        <title>Insight into structure and assembly of the nuclear pore complex by utilizing the genome of a eukaryotic thermophile.</title>
        <authorList>
            <person name="Amlacher S."/>
            <person name="Sarges P."/>
            <person name="Flemming D."/>
            <person name="van Noort V."/>
            <person name="Kunze R."/>
            <person name="Devos D.P."/>
            <person name="Arumugam M."/>
            <person name="Bork P."/>
            <person name="Hurt E."/>
        </authorList>
    </citation>
    <scope>NUCLEOTIDE SEQUENCE [LARGE SCALE GENOMIC DNA]</scope>
    <source>
        <strain evidence="4">DSM 1495 / CBS 144.50 / IMI 039719</strain>
    </source>
</reference>
<evidence type="ECO:0000313" key="4">
    <source>
        <dbReference type="Proteomes" id="UP000008066"/>
    </source>
</evidence>
<dbReference type="STRING" id="759272.G0SAF3"/>
<gene>
    <name evidence="3" type="ORF">CTHT_0042070</name>
</gene>
<dbReference type="OrthoDB" id="2310150at2759"/>
<sequence>MASQKPRVILGLMTFGPDPSTGARVTSPSDFAAVLDLLQQRGYNEVDTARMYVGQKQEAWTRDHGKWKERGLKLATKVIYPHEKGSNSYEGVVKSVGESLEALGTDRVDILYLHAADRATPFAETLRAINDLYSQGKFTTFGLSNFTSFEVAEIVLTCHQNNWVRPTLYQGMYNAITRSLETELIPACRRYGLDIVVYNPLAGGLFSGKIKSKDLVPEEGRYSDTARSGKLYRDRYFRDSTFHALKIVEEAAEKAGLTLIETALRWLVHHSKLRVKDGNDGVIVGVSRLEQLGENLDALERGPLPDDVVRALDEAWRVSKGDTTNYWHGTVEYGYDTVKVLFGKGA</sequence>
<dbReference type="OMA" id="NYWHGDL"/>
<dbReference type="KEGG" id="cthr:CTHT_0042070"/>
<dbReference type="eggNOG" id="ENOG502QU2T">
    <property type="taxonomic scope" value="Eukaryota"/>
</dbReference>
<evidence type="ECO:0000313" key="3">
    <source>
        <dbReference type="EMBL" id="EGS19725.1"/>
    </source>
</evidence>
<organism evidence="4">
    <name type="scientific">Chaetomium thermophilum (strain DSM 1495 / CBS 144.50 / IMI 039719)</name>
    <name type="common">Thermochaetoides thermophila</name>
    <dbReference type="NCBI Taxonomy" id="759272"/>
    <lineage>
        <taxon>Eukaryota</taxon>
        <taxon>Fungi</taxon>
        <taxon>Dikarya</taxon>
        <taxon>Ascomycota</taxon>
        <taxon>Pezizomycotina</taxon>
        <taxon>Sordariomycetes</taxon>
        <taxon>Sordariomycetidae</taxon>
        <taxon>Sordariales</taxon>
        <taxon>Chaetomiaceae</taxon>
        <taxon>Thermochaetoides</taxon>
    </lineage>
</organism>
<dbReference type="GeneID" id="18258245"/>
<dbReference type="InterPro" id="IPR023210">
    <property type="entry name" value="NADP_OxRdtase_dom"/>
</dbReference>
<dbReference type="SUPFAM" id="SSF51430">
    <property type="entry name" value="NAD(P)-linked oxidoreductase"/>
    <property type="match status" value="1"/>
</dbReference>
<feature type="domain" description="NADP-dependent oxidoreductase" evidence="2">
    <location>
        <begin position="8"/>
        <end position="316"/>
    </location>
</feature>
<accession>G0SAF3</accession>
<dbReference type="InterPro" id="IPR050523">
    <property type="entry name" value="AKR_Detox_Biosynth"/>
</dbReference>
<dbReference type="PANTHER" id="PTHR43364">
    <property type="entry name" value="NADH-SPECIFIC METHYLGLYOXAL REDUCTASE-RELATED"/>
    <property type="match status" value="1"/>
</dbReference>
<name>G0SAF3_CHATD</name>
<keyword evidence="1" id="KW-0560">Oxidoreductase</keyword>
<keyword evidence="4" id="KW-1185">Reference proteome</keyword>
<dbReference type="AlphaFoldDB" id="G0SAF3"/>
<evidence type="ECO:0000256" key="1">
    <source>
        <dbReference type="ARBA" id="ARBA00023002"/>
    </source>
</evidence>
<dbReference type="Gene3D" id="3.20.20.100">
    <property type="entry name" value="NADP-dependent oxidoreductase domain"/>
    <property type="match status" value="1"/>
</dbReference>
<protein>
    <recommendedName>
        <fullName evidence="2">NADP-dependent oxidoreductase domain-containing protein</fullName>
    </recommendedName>
</protein>
<dbReference type="HOGENOM" id="CLU_023205_1_1_1"/>
<dbReference type="Proteomes" id="UP000008066">
    <property type="component" value="Unassembled WGS sequence"/>
</dbReference>